<reference evidence="1" key="1">
    <citation type="journal article" date="2016" name="Int. J. Syst. Evol. Microbiol.">
        <title>Pseudoxanthomonas helianthi sp. nov., isolated from roots of Jerusalem artichoke (Helianthus tuberosus).</title>
        <authorList>
            <person name="Kittiwongwattana C."/>
            <person name="Thawai C."/>
        </authorList>
    </citation>
    <scope>NUCLEOTIDE SEQUENCE</scope>
    <source>
        <strain evidence="1">110414</strain>
    </source>
</reference>
<dbReference type="EMBL" id="JAGKTC010000001">
    <property type="protein sequence ID" value="MBP3984224.1"/>
    <property type="molecule type" value="Genomic_DNA"/>
</dbReference>
<dbReference type="AlphaFoldDB" id="A0A941ATG1"/>
<feature type="non-terminal residue" evidence="1">
    <location>
        <position position="393"/>
    </location>
</feature>
<reference evidence="1" key="2">
    <citation type="submission" date="2021-03" db="EMBL/GenBank/DDBJ databases">
        <authorList>
            <person name="Cao W."/>
        </authorList>
    </citation>
    <scope>NUCLEOTIDE SEQUENCE</scope>
    <source>
        <strain evidence="1">110414</strain>
    </source>
</reference>
<proteinExistence type="predicted"/>
<dbReference type="Proteomes" id="UP000673447">
    <property type="component" value="Unassembled WGS sequence"/>
</dbReference>
<evidence type="ECO:0000313" key="2">
    <source>
        <dbReference type="Proteomes" id="UP000673447"/>
    </source>
</evidence>
<evidence type="ECO:0000313" key="1">
    <source>
        <dbReference type="EMBL" id="MBP3984224.1"/>
    </source>
</evidence>
<accession>A0A941ATG1</accession>
<organism evidence="1 2">
    <name type="scientific">Pseudoxanthomonas helianthi</name>
    <dbReference type="NCBI Taxonomy" id="1453541"/>
    <lineage>
        <taxon>Bacteria</taxon>
        <taxon>Pseudomonadati</taxon>
        <taxon>Pseudomonadota</taxon>
        <taxon>Gammaproteobacteria</taxon>
        <taxon>Lysobacterales</taxon>
        <taxon>Lysobacteraceae</taxon>
        <taxon>Pseudoxanthomonas</taxon>
    </lineage>
</organism>
<gene>
    <name evidence="1" type="ORF">J5837_07265</name>
</gene>
<dbReference type="RefSeq" id="WP_210536003.1">
    <property type="nucleotide sequence ID" value="NZ_JAGKTC010000001.1"/>
</dbReference>
<keyword evidence="2" id="KW-1185">Reference proteome</keyword>
<protein>
    <submittedName>
        <fullName evidence="1">Uncharacterized protein</fullName>
    </submittedName>
</protein>
<comment type="caution">
    <text evidence="1">The sequence shown here is derived from an EMBL/GenBank/DDBJ whole genome shotgun (WGS) entry which is preliminary data.</text>
</comment>
<name>A0A941ATG1_9GAMM</name>
<sequence>MKQETVHALITAKTILDEARQLISLANQHTCSAGLIFLQDALEIVFLSCLKEIDADQDKSLESLSFDQLIGELGLRGIKVPKSGSLKALNKQRIIVKHYGQLTDPVSTATYLSVANDAISSTLRQVIGKDITDVFLSDLLPANHQLQPHLQLAASLIANKDYFGALVETRKAYFLEIESEYCVYQWKDISNTTPNFWMQLLIGGWKAPFNTRNKEWISANVKEPVEYVQIDAERLRIEAIEWGVSTSDLHNISQLTPQAVQLENNGLWHTKIDHGYRENIATALNARYCLDRMIYVAFKKHQHQAARLWKQRDLPSPPKPIYLTHPVFERPDQNSQVIHVIQEGFTYSVNNQVTGFDPAETFLNITVHPPRPDDTPPGEGPWPFHGFVIDHGP</sequence>